<dbReference type="Pfam" id="PF08448">
    <property type="entry name" value="PAS_4"/>
    <property type="match status" value="2"/>
</dbReference>
<evidence type="ECO:0000259" key="3">
    <source>
        <dbReference type="PROSITE" id="PS50883"/>
    </source>
</evidence>
<dbReference type="PANTHER" id="PTHR44757">
    <property type="entry name" value="DIGUANYLATE CYCLASE DGCP"/>
    <property type="match status" value="1"/>
</dbReference>
<dbReference type="SUPFAM" id="SSF141868">
    <property type="entry name" value="EAL domain-like"/>
    <property type="match status" value="1"/>
</dbReference>
<dbReference type="SMART" id="SM00091">
    <property type="entry name" value="PAS"/>
    <property type="match status" value="2"/>
</dbReference>
<dbReference type="Pfam" id="PF00563">
    <property type="entry name" value="EAL"/>
    <property type="match status" value="1"/>
</dbReference>
<dbReference type="NCBIfam" id="TIGR00229">
    <property type="entry name" value="sensory_box"/>
    <property type="match status" value="2"/>
</dbReference>
<dbReference type="InterPro" id="IPR000160">
    <property type="entry name" value="GGDEF_dom"/>
</dbReference>
<sequence>MAQPPGTPPVVQPPPQDLASSQVARYLAADAPPVPLHYLTYLFEHVADVIFFLEVLDGERYRFSAVNERFTLATGLPVGAVVGKEVDEIIPPDSLALVKSKYREAIATRNVVRWQEVSHYPSGTRTGDVTVSPVIDADGGCRLLMGVVHDITEHVRNRHQLELGSLVFQNSQEAIAVLDADGRVEAINPAFTAMRGYTLEEIAGKAPRVYHAGLDEADFDDALWAQLRASGQWQGELWSRHKDGQVLAEYRSISAAYGPDGQVRNYIEIGTDISDSKRAEEFAWRQGNYDALTGLPNRQMFMEHVAEAIRRADGEAGSFTLLVIDLDRFKDVNETLGHSSGDEILKEAAQRLLDCTRDGDTVGRLGGDEFTVLLAARPERTEQEAFAVDRTAQAIIQAMAKPFVIADEDLHLSASIGITHYPKDAADMESLVKHADQALYVAKQQGRNRYAYFSQTMQERAQARRRLIKDLRSALSERKLEVHYQPIVDLATGALEKVESLVRWTHPQRGMIGPAEFIPLCEETGMIVELGEQVFETVVRDAVSWKEAYGACLQLGINVSPVQLLSGREACERCFQLARRAALPEHTLVIEVTEGMLLDNNPFVIQQLRQMDENGMDLALDDFGTGYSSLSYLKKFSFQFLKIDRAFVMHLEAGTTDYALCETIITMAHKLGMRVIAEGIETPEQLALLKQAGCDYGQGYLFSKAVPRETIAHWLARGAMPWMRAGFAQHAFKRATGKLSQ</sequence>
<dbReference type="InterPro" id="IPR029787">
    <property type="entry name" value="Nucleotide_cyclase"/>
</dbReference>
<proteinExistence type="predicted"/>
<feature type="domain" description="PAC" evidence="2">
    <location>
        <begin position="233"/>
        <end position="285"/>
    </location>
</feature>
<dbReference type="Gene3D" id="3.30.450.20">
    <property type="entry name" value="PAS domain"/>
    <property type="match status" value="2"/>
</dbReference>
<evidence type="ECO:0000259" key="1">
    <source>
        <dbReference type="PROSITE" id="PS50112"/>
    </source>
</evidence>
<dbReference type="InterPro" id="IPR000014">
    <property type="entry name" value="PAS"/>
</dbReference>
<dbReference type="InterPro" id="IPR013656">
    <property type="entry name" value="PAS_4"/>
</dbReference>
<feature type="domain" description="GGDEF" evidence="4">
    <location>
        <begin position="317"/>
        <end position="455"/>
    </location>
</feature>
<evidence type="ECO:0000313" key="5">
    <source>
        <dbReference type="EMBL" id="MFC5551147.1"/>
    </source>
</evidence>
<dbReference type="InterPro" id="IPR001633">
    <property type="entry name" value="EAL_dom"/>
</dbReference>
<dbReference type="NCBIfam" id="TIGR00254">
    <property type="entry name" value="GGDEF"/>
    <property type="match status" value="1"/>
</dbReference>
<dbReference type="SMART" id="SM00052">
    <property type="entry name" value="EAL"/>
    <property type="match status" value="1"/>
</dbReference>
<organism evidence="5 6">
    <name type="scientific">Massilia aerilata</name>
    <dbReference type="NCBI Taxonomy" id="453817"/>
    <lineage>
        <taxon>Bacteria</taxon>
        <taxon>Pseudomonadati</taxon>
        <taxon>Pseudomonadota</taxon>
        <taxon>Betaproteobacteria</taxon>
        <taxon>Burkholderiales</taxon>
        <taxon>Oxalobacteraceae</taxon>
        <taxon>Telluria group</taxon>
        <taxon>Massilia</taxon>
    </lineage>
</organism>
<dbReference type="InterPro" id="IPR052155">
    <property type="entry name" value="Biofilm_reg_signaling"/>
</dbReference>
<reference evidence="6" key="1">
    <citation type="journal article" date="2019" name="Int. J. Syst. Evol. Microbiol.">
        <title>The Global Catalogue of Microorganisms (GCM) 10K type strain sequencing project: providing services to taxonomists for standard genome sequencing and annotation.</title>
        <authorList>
            <consortium name="The Broad Institute Genomics Platform"/>
            <consortium name="The Broad Institute Genome Sequencing Center for Infectious Disease"/>
            <person name="Wu L."/>
            <person name="Ma J."/>
        </authorList>
    </citation>
    <scope>NUCLEOTIDE SEQUENCE [LARGE SCALE GENOMIC DNA]</scope>
    <source>
        <strain evidence="6">CGMCC 4.5798</strain>
    </source>
</reference>
<dbReference type="CDD" id="cd01948">
    <property type="entry name" value="EAL"/>
    <property type="match status" value="1"/>
</dbReference>
<dbReference type="PROSITE" id="PS50113">
    <property type="entry name" value="PAC"/>
    <property type="match status" value="1"/>
</dbReference>
<dbReference type="PANTHER" id="PTHR44757:SF2">
    <property type="entry name" value="BIOFILM ARCHITECTURE MAINTENANCE PROTEIN MBAA"/>
    <property type="match status" value="1"/>
</dbReference>
<dbReference type="SUPFAM" id="SSF55073">
    <property type="entry name" value="Nucleotide cyclase"/>
    <property type="match status" value="1"/>
</dbReference>
<dbReference type="InterPro" id="IPR035965">
    <property type="entry name" value="PAS-like_dom_sf"/>
</dbReference>
<keyword evidence="6" id="KW-1185">Reference proteome</keyword>
<dbReference type="EMBL" id="JBHSMZ010000016">
    <property type="protein sequence ID" value="MFC5551147.1"/>
    <property type="molecule type" value="Genomic_DNA"/>
</dbReference>
<name>A0ABW0S3T5_9BURK</name>
<evidence type="ECO:0000313" key="6">
    <source>
        <dbReference type="Proteomes" id="UP001596086"/>
    </source>
</evidence>
<dbReference type="Pfam" id="PF00990">
    <property type="entry name" value="GGDEF"/>
    <property type="match status" value="1"/>
</dbReference>
<dbReference type="InterPro" id="IPR000700">
    <property type="entry name" value="PAS-assoc_C"/>
</dbReference>
<evidence type="ECO:0000259" key="2">
    <source>
        <dbReference type="PROSITE" id="PS50113"/>
    </source>
</evidence>
<protein>
    <submittedName>
        <fullName evidence="5">Bifunctional diguanylate cyclase/phosphodiesterase</fullName>
    </submittedName>
</protein>
<dbReference type="SUPFAM" id="SSF55785">
    <property type="entry name" value="PYP-like sensor domain (PAS domain)"/>
    <property type="match status" value="2"/>
</dbReference>
<dbReference type="PROSITE" id="PS50112">
    <property type="entry name" value="PAS"/>
    <property type="match status" value="2"/>
</dbReference>
<gene>
    <name evidence="5" type="ORF">ACFPO9_21725</name>
</gene>
<dbReference type="RefSeq" id="WP_379774790.1">
    <property type="nucleotide sequence ID" value="NZ_JBHSMZ010000016.1"/>
</dbReference>
<dbReference type="InterPro" id="IPR043128">
    <property type="entry name" value="Rev_trsase/Diguanyl_cyclase"/>
</dbReference>
<comment type="caution">
    <text evidence="5">The sequence shown here is derived from an EMBL/GenBank/DDBJ whole genome shotgun (WGS) entry which is preliminary data.</text>
</comment>
<dbReference type="CDD" id="cd01949">
    <property type="entry name" value="GGDEF"/>
    <property type="match status" value="1"/>
</dbReference>
<dbReference type="Gene3D" id="3.30.70.270">
    <property type="match status" value="1"/>
</dbReference>
<dbReference type="CDD" id="cd00130">
    <property type="entry name" value="PAS"/>
    <property type="match status" value="2"/>
</dbReference>
<feature type="domain" description="PAS" evidence="1">
    <location>
        <begin position="35"/>
        <end position="109"/>
    </location>
</feature>
<dbReference type="InterPro" id="IPR035919">
    <property type="entry name" value="EAL_sf"/>
</dbReference>
<feature type="domain" description="PAS" evidence="1">
    <location>
        <begin position="167"/>
        <end position="205"/>
    </location>
</feature>
<dbReference type="SMART" id="SM00267">
    <property type="entry name" value="GGDEF"/>
    <property type="match status" value="1"/>
</dbReference>
<evidence type="ECO:0000259" key="4">
    <source>
        <dbReference type="PROSITE" id="PS50887"/>
    </source>
</evidence>
<dbReference type="Proteomes" id="UP001596086">
    <property type="component" value="Unassembled WGS sequence"/>
</dbReference>
<dbReference type="Gene3D" id="3.20.20.450">
    <property type="entry name" value="EAL domain"/>
    <property type="match status" value="1"/>
</dbReference>
<accession>A0ABW0S3T5</accession>
<dbReference type="PROSITE" id="PS50887">
    <property type="entry name" value="GGDEF"/>
    <property type="match status" value="1"/>
</dbReference>
<dbReference type="PROSITE" id="PS50883">
    <property type="entry name" value="EAL"/>
    <property type="match status" value="1"/>
</dbReference>
<feature type="domain" description="EAL" evidence="3">
    <location>
        <begin position="464"/>
        <end position="719"/>
    </location>
</feature>